<evidence type="ECO:0000313" key="2">
    <source>
        <dbReference type="Proteomes" id="UP001625374"/>
    </source>
</evidence>
<organism evidence="1 2">
    <name type="scientific">Marinilactibacillus psychrotolerans</name>
    <dbReference type="NCBI Taxonomy" id="191770"/>
    <lineage>
        <taxon>Bacteria</taxon>
        <taxon>Bacillati</taxon>
        <taxon>Bacillota</taxon>
        <taxon>Bacilli</taxon>
        <taxon>Lactobacillales</taxon>
        <taxon>Carnobacteriaceae</taxon>
        <taxon>Marinilactibacillus</taxon>
    </lineage>
</organism>
<dbReference type="EMBL" id="JBGQQK010000013">
    <property type="protein sequence ID" value="MFL2102769.1"/>
    <property type="molecule type" value="Genomic_DNA"/>
</dbReference>
<reference evidence="1 2" key="1">
    <citation type="submission" date="2024-08" db="EMBL/GenBank/DDBJ databases">
        <authorList>
            <person name="Arias E."/>
        </authorList>
    </citation>
    <scope>NUCLEOTIDE SEQUENCE [LARGE SCALE GENOMIC DNA]</scope>
    <source>
        <strain evidence="1 2">FAM 24106</strain>
    </source>
</reference>
<evidence type="ECO:0000313" key="1">
    <source>
        <dbReference type="EMBL" id="MFL2102769.1"/>
    </source>
</evidence>
<keyword evidence="2" id="KW-1185">Reference proteome</keyword>
<sequence length="69" mass="7822">MGFKFMLNEFTQSFALEAIENNVGVNGVYPESIDTEMGKDGIQSKGEREDHNFKNNSKLNRKNLIAKII</sequence>
<accession>A0ABW8UMZ9</accession>
<dbReference type="Gene3D" id="3.40.50.720">
    <property type="entry name" value="NAD(P)-binding Rossmann-like Domain"/>
    <property type="match status" value="1"/>
</dbReference>
<dbReference type="Proteomes" id="UP001625374">
    <property type="component" value="Unassembled WGS sequence"/>
</dbReference>
<proteinExistence type="predicted"/>
<name>A0ABW8UMZ9_9LACT</name>
<comment type="caution">
    <text evidence="1">The sequence shown here is derived from an EMBL/GenBank/DDBJ whole genome shotgun (WGS) entry which is preliminary data.</text>
</comment>
<dbReference type="RefSeq" id="WP_407142116.1">
    <property type="nucleotide sequence ID" value="NZ_JBGQQI010000010.1"/>
</dbReference>
<dbReference type="InterPro" id="IPR036291">
    <property type="entry name" value="NAD(P)-bd_dom_sf"/>
</dbReference>
<dbReference type="SUPFAM" id="SSF51735">
    <property type="entry name" value="NAD(P)-binding Rossmann-fold domains"/>
    <property type="match status" value="1"/>
</dbReference>
<gene>
    <name evidence="1" type="ORF">ACEN37_05820</name>
</gene>
<protein>
    <submittedName>
        <fullName evidence="1">Uncharacterized protein</fullName>
    </submittedName>
</protein>